<evidence type="ECO:0000256" key="5">
    <source>
        <dbReference type="ARBA" id="ARBA00012213"/>
    </source>
</evidence>
<evidence type="ECO:0000256" key="7">
    <source>
        <dbReference type="ARBA" id="ARBA00016549"/>
    </source>
</evidence>
<evidence type="ECO:0000313" key="15">
    <source>
        <dbReference type="Proteomes" id="UP000199055"/>
    </source>
</evidence>
<evidence type="ECO:0000256" key="13">
    <source>
        <dbReference type="PIRSR" id="PIRSR605493-1"/>
    </source>
</evidence>
<dbReference type="NCBIfam" id="NF006731">
    <property type="entry name" value="PRK09262.1"/>
    <property type="match status" value="1"/>
</dbReference>
<keyword evidence="13" id="KW-0479">Metal-binding</keyword>
<organism evidence="14 15">
    <name type="scientific">Streptomyces radiopugnans</name>
    <dbReference type="NCBI Taxonomy" id="403935"/>
    <lineage>
        <taxon>Bacteria</taxon>
        <taxon>Bacillati</taxon>
        <taxon>Actinomycetota</taxon>
        <taxon>Actinomycetes</taxon>
        <taxon>Kitasatosporales</taxon>
        <taxon>Streptomycetaceae</taxon>
        <taxon>Streptomyces</taxon>
    </lineage>
</organism>
<comment type="cofactor">
    <cofactor evidence="13">
        <name>Mg(2+)</name>
        <dbReference type="ChEBI" id="CHEBI:18420"/>
    </cofactor>
</comment>
<evidence type="ECO:0000256" key="10">
    <source>
        <dbReference type="ARBA" id="ARBA00030169"/>
    </source>
</evidence>
<comment type="subunit">
    <text evidence="4">Homotrimer.</text>
</comment>
<dbReference type="STRING" id="403935.SAMN05216481_102115"/>
<evidence type="ECO:0000256" key="4">
    <source>
        <dbReference type="ARBA" id="ARBA00011233"/>
    </source>
</evidence>
<keyword evidence="13" id="KW-0460">Magnesium</keyword>
<dbReference type="PANTHER" id="PTHR33254">
    <property type="entry name" value="4-HYDROXY-4-METHYL-2-OXOGLUTARATE ALDOLASE 3-RELATED"/>
    <property type="match status" value="1"/>
</dbReference>
<evidence type="ECO:0000256" key="12">
    <source>
        <dbReference type="ARBA" id="ARBA00047973"/>
    </source>
</evidence>
<name>A0A1H9B2P7_9ACTN</name>
<dbReference type="Proteomes" id="UP000199055">
    <property type="component" value="Unassembled WGS sequence"/>
</dbReference>
<dbReference type="PANTHER" id="PTHR33254:SF4">
    <property type="entry name" value="4-HYDROXY-4-METHYL-2-OXOGLUTARATE ALDOLASE 3-RELATED"/>
    <property type="match status" value="1"/>
</dbReference>
<dbReference type="InterPro" id="IPR036704">
    <property type="entry name" value="RraA/RraA-like_sf"/>
</dbReference>
<dbReference type="EC" id="4.1.3.17" evidence="5"/>
<dbReference type="InterPro" id="IPR005493">
    <property type="entry name" value="RraA/RraA-like"/>
</dbReference>
<comment type="function">
    <text evidence="8">Catalyzes the aldol cleavage of 4-hydroxy-4-methyl-2-oxoglutarate (HMG) into 2 molecules of pyruvate. Also contains a secondary oxaloacetate (OAA) decarboxylase activity due to the common pyruvate enolate transition state formed following C-C bond cleavage in the retro-aldol and decarboxylation reactions.</text>
</comment>
<comment type="catalytic activity">
    <reaction evidence="1">
        <text>4-hydroxy-4-methyl-2-oxoglutarate = 2 pyruvate</text>
        <dbReference type="Rhea" id="RHEA:22748"/>
        <dbReference type="ChEBI" id="CHEBI:15361"/>
        <dbReference type="ChEBI" id="CHEBI:58276"/>
        <dbReference type="EC" id="4.1.3.17"/>
    </reaction>
</comment>
<proteinExistence type="inferred from homology"/>
<dbReference type="AlphaFoldDB" id="A0A1H9B2P7"/>
<dbReference type="CDD" id="cd16841">
    <property type="entry name" value="RraA_family"/>
    <property type="match status" value="1"/>
</dbReference>
<evidence type="ECO:0000256" key="6">
    <source>
        <dbReference type="ARBA" id="ARBA00012947"/>
    </source>
</evidence>
<feature type="binding site" evidence="13">
    <location>
        <position position="109"/>
    </location>
    <ligand>
        <name>substrate</name>
    </ligand>
</feature>
<evidence type="ECO:0000256" key="3">
    <source>
        <dbReference type="ARBA" id="ARBA00008621"/>
    </source>
</evidence>
<dbReference type="GO" id="GO:0008948">
    <property type="term" value="F:oxaloacetate decarboxylase activity"/>
    <property type="evidence" value="ECO:0007669"/>
    <property type="project" value="UniProtKB-EC"/>
</dbReference>
<gene>
    <name evidence="14" type="ORF">SAMN05216481_102115</name>
</gene>
<evidence type="ECO:0000256" key="1">
    <source>
        <dbReference type="ARBA" id="ARBA00001342"/>
    </source>
</evidence>
<sequence length="215" mass="22559">MNGTPERDAAELGRAGVATVYEAYGRRGLIEHAWDAVTPGRRAAGPACTVLCGPGDNRAVHEAMDALRPGQILVVTMAEPRPVALLGDLLATQAAVRGAAGILVDAAVRDTAELAGMQIAVHTRWRSARGAGKEHRGQVNVPVRVGGTTIEPGDTVVLDDDGATAVRAADVPRVVEAVRARITKEAALRARWLNGEISYDAYGLRAQDTEGSVRA</sequence>
<comment type="cofactor">
    <cofactor evidence="2">
        <name>a divalent metal cation</name>
        <dbReference type="ChEBI" id="CHEBI:60240"/>
    </cofactor>
</comment>
<protein>
    <recommendedName>
        <fullName evidence="7">Putative 4-hydroxy-4-methyl-2-oxoglutarate aldolase</fullName>
        <ecNumber evidence="6">4.1.1.112</ecNumber>
        <ecNumber evidence="5">4.1.3.17</ecNumber>
    </recommendedName>
    <alternativeName>
        <fullName evidence="11">Oxaloacetate decarboxylase</fullName>
    </alternativeName>
    <alternativeName>
        <fullName evidence="9">Regulator of ribonuclease activity homolog</fullName>
    </alternativeName>
    <alternativeName>
        <fullName evidence="10">RraA-like protein</fullName>
    </alternativeName>
</protein>
<keyword evidence="15" id="KW-1185">Reference proteome</keyword>
<dbReference type="EC" id="4.1.1.112" evidence="6"/>
<dbReference type="GO" id="GO:0046872">
    <property type="term" value="F:metal ion binding"/>
    <property type="evidence" value="ECO:0007669"/>
    <property type="project" value="UniProtKB-KW"/>
</dbReference>
<comment type="similarity">
    <text evidence="3">Belongs to the class II aldolase/RraA-like family.</text>
</comment>
<dbReference type="Gene3D" id="3.50.30.40">
    <property type="entry name" value="Ribonuclease E inhibitor RraA/RraA-like"/>
    <property type="match status" value="1"/>
</dbReference>
<feature type="binding site" evidence="13">
    <location>
        <begin position="87"/>
        <end position="90"/>
    </location>
    <ligand>
        <name>substrate</name>
    </ligand>
</feature>
<evidence type="ECO:0000256" key="11">
    <source>
        <dbReference type="ARBA" id="ARBA00032305"/>
    </source>
</evidence>
<accession>A0A1H9B2P7</accession>
<dbReference type="SUPFAM" id="SSF89562">
    <property type="entry name" value="RraA-like"/>
    <property type="match status" value="1"/>
</dbReference>
<dbReference type="Pfam" id="PF03737">
    <property type="entry name" value="RraA-like"/>
    <property type="match status" value="1"/>
</dbReference>
<evidence type="ECO:0000256" key="8">
    <source>
        <dbReference type="ARBA" id="ARBA00025046"/>
    </source>
</evidence>
<evidence type="ECO:0000256" key="9">
    <source>
        <dbReference type="ARBA" id="ARBA00029596"/>
    </source>
</evidence>
<evidence type="ECO:0000313" key="14">
    <source>
        <dbReference type="EMBL" id="SEP82488.1"/>
    </source>
</evidence>
<comment type="catalytic activity">
    <reaction evidence="12">
        <text>oxaloacetate + H(+) = pyruvate + CO2</text>
        <dbReference type="Rhea" id="RHEA:15641"/>
        <dbReference type="ChEBI" id="CHEBI:15361"/>
        <dbReference type="ChEBI" id="CHEBI:15378"/>
        <dbReference type="ChEBI" id="CHEBI:16452"/>
        <dbReference type="ChEBI" id="CHEBI:16526"/>
        <dbReference type="EC" id="4.1.1.112"/>
    </reaction>
</comment>
<dbReference type="EMBL" id="FOET01000002">
    <property type="protein sequence ID" value="SEP82488.1"/>
    <property type="molecule type" value="Genomic_DNA"/>
</dbReference>
<feature type="binding site" evidence="13">
    <location>
        <position position="110"/>
    </location>
    <ligand>
        <name>Mg(2+)</name>
        <dbReference type="ChEBI" id="CHEBI:18420"/>
    </ligand>
</feature>
<dbReference type="GO" id="GO:0047443">
    <property type="term" value="F:4-hydroxy-4-methyl-2-oxoglutarate aldolase activity"/>
    <property type="evidence" value="ECO:0007669"/>
    <property type="project" value="UniProtKB-EC"/>
</dbReference>
<dbReference type="RefSeq" id="WP_093656022.1">
    <property type="nucleotide sequence ID" value="NZ_FOET01000002.1"/>
</dbReference>
<evidence type="ECO:0000256" key="2">
    <source>
        <dbReference type="ARBA" id="ARBA00001968"/>
    </source>
</evidence>
<reference evidence="15" key="1">
    <citation type="submission" date="2016-10" db="EMBL/GenBank/DDBJ databases">
        <authorList>
            <person name="Varghese N."/>
            <person name="Submissions S."/>
        </authorList>
    </citation>
    <scope>NUCLEOTIDE SEQUENCE [LARGE SCALE GENOMIC DNA]</scope>
    <source>
        <strain evidence="15">CGMCC 4.3519</strain>
    </source>
</reference>